<dbReference type="InterPro" id="IPR050155">
    <property type="entry name" value="HAD-like_hydrolase_sf"/>
</dbReference>
<dbReference type="Pfam" id="PF13419">
    <property type="entry name" value="HAD_2"/>
    <property type="match status" value="1"/>
</dbReference>
<dbReference type="GO" id="GO:0005829">
    <property type="term" value="C:cytosol"/>
    <property type="evidence" value="ECO:0007669"/>
    <property type="project" value="TreeGrafter"/>
</dbReference>
<dbReference type="RefSeq" id="WP_056936720.1">
    <property type="nucleotide sequence ID" value="NZ_AZFN01000003.1"/>
</dbReference>
<dbReference type="EMBL" id="AZFN01000003">
    <property type="protein sequence ID" value="KRM03327.1"/>
    <property type="molecule type" value="Genomic_DNA"/>
</dbReference>
<proteinExistence type="predicted"/>
<dbReference type="InterPro" id="IPR006439">
    <property type="entry name" value="HAD-SF_hydro_IA"/>
</dbReference>
<dbReference type="Gene3D" id="1.10.150.240">
    <property type="entry name" value="Putative phosphatase, domain 2"/>
    <property type="match status" value="1"/>
</dbReference>
<dbReference type="GO" id="GO:0008967">
    <property type="term" value="F:phosphoglycolate phosphatase activity"/>
    <property type="evidence" value="ECO:0007669"/>
    <property type="project" value="TreeGrafter"/>
</dbReference>
<dbReference type="SUPFAM" id="SSF56784">
    <property type="entry name" value="HAD-like"/>
    <property type="match status" value="1"/>
</dbReference>
<dbReference type="InterPro" id="IPR036412">
    <property type="entry name" value="HAD-like_sf"/>
</dbReference>
<dbReference type="InterPro" id="IPR041492">
    <property type="entry name" value="HAD_2"/>
</dbReference>
<dbReference type="NCBIfam" id="TIGR01509">
    <property type="entry name" value="HAD-SF-IA-v3"/>
    <property type="match status" value="1"/>
</dbReference>
<dbReference type="SFLD" id="SFLDG01129">
    <property type="entry name" value="C1.5:_HAD__Beta-PGM__Phosphata"/>
    <property type="match status" value="1"/>
</dbReference>
<evidence type="ECO:0008006" key="3">
    <source>
        <dbReference type="Google" id="ProtNLM"/>
    </source>
</evidence>
<dbReference type="PANTHER" id="PTHR43434:SF26">
    <property type="entry name" value="PYROPHOSPHATASE PPAX"/>
    <property type="match status" value="1"/>
</dbReference>
<dbReference type="Gene3D" id="3.40.50.1000">
    <property type="entry name" value="HAD superfamily/HAD-like"/>
    <property type="match status" value="1"/>
</dbReference>
<gene>
    <name evidence="1" type="ORF">FC60_GL001108</name>
</gene>
<accession>A0A0R1VD92</accession>
<dbReference type="Proteomes" id="UP000051739">
    <property type="component" value="Unassembled WGS sequence"/>
</dbReference>
<dbReference type="GO" id="GO:0006281">
    <property type="term" value="P:DNA repair"/>
    <property type="evidence" value="ECO:0007669"/>
    <property type="project" value="TreeGrafter"/>
</dbReference>
<keyword evidence="2" id="KW-1185">Reference proteome</keyword>
<reference evidence="1 2" key="1">
    <citation type="journal article" date="2015" name="Genome Announc.">
        <title>Expanding the biotechnology potential of lactobacilli through comparative genomics of 213 strains and associated genera.</title>
        <authorList>
            <person name="Sun Z."/>
            <person name="Harris H.M."/>
            <person name="McCann A."/>
            <person name="Guo C."/>
            <person name="Argimon S."/>
            <person name="Zhang W."/>
            <person name="Yang X."/>
            <person name="Jeffery I.B."/>
            <person name="Cooney J.C."/>
            <person name="Kagawa T.F."/>
            <person name="Liu W."/>
            <person name="Song Y."/>
            <person name="Salvetti E."/>
            <person name="Wrobel A."/>
            <person name="Rasinkangas P."/>
            <person name="Parkhill J."/>
            <person name="Rea M.C."/>
            <person name="O'Sullivan O."/>
            <person name="Ritari J."/>
            <person name="Douillard F.P."/>
            <person name="Paul Ross R."/>
            <person name="Yang R."/>
            <person name="Briner A.E."/>
            <person name="Felis G.E."/>
            <person name="de Vos W.M."/>
            <person name="Barrangou R."/>
            <person name="Klaenhammer T.R."/>
            <person name="Caufield P.W."/>
            <person name="Cui Y."/>
            <person name="Zhang H."/>
            <person name="O'Toole P.W."/>
        </authorList>
    </citation>
    <scope>NUCLEOTIDE SEQUENCE [LARGE SCALE GENOMIC DNA]</scope>
    <source>
        <strain evidence="1 2">DSM 16045</strain>
    </source>
</reference>
<dbReference type="InterPro" id="IPR023198">
    <property type="entry name" value="PGP-like_dom2"/>
</dbReference>
<name>A0A0R1VD92_9LACO</name>
<sequence>MITNFIFDIDGTLIDTSEMYMPAMIMALADFGYHYSPEEEIKYQKELFGITGHDSLVQLGIPENQLSEILTRWNEYTNQRKAYMRSLSGIAEALDQLAQRPQTQLAVATSKKAPEYADFTQRFAFAKYFKVVIKEEDTRKHKPDPEPLLAAMQGLAGSPENTIYVGDTVNDLKAAHAAGMKFAGALYGSSQPEKIQSADFLLHQPADLLTIK</sequence>
<organism evidence="1 2">
    <name type="scientific">Limosilactobacillus gastricus DSM 16045</name>
    <dbReference type="NCBI Taxonomy" id="1423749"/>
    <lineage>
        <taxon>Bacteria</taxon>
        <taxon>Bacillati</taxon>
        <taxon>Bacillota</taxon>
        <taxon>Bacilli</taxon>
        <taxon>Lactobacillales</taxon>
        <taxon>Lactobacillaceae</taxon>
        <taxon>Limosilactobacillus</taxon>
    </lineage>
</organism>
<dbReference type="NCBIfam" id="TIGR01549">
    <property type="entry name" value="HAD-SF-IA-v1"/>
    <property type="match status" value="1"/>
</dbReference>
<dbReference type="AlphaFoldDB" id="A0A0R1VD92"/>
<dbReference type="PANTHER" id="PTHR43434">
    <property type="entry name" value="PHOSPHOGLYCOLATE PHOSPHATASE"/>
    <property type="match status" value="1"/>
</dbReference>
<dbReference type="PATRIC" id="fig|1423749.3.peg.1131"/>
<comment type="caution">
    <text evidence="1">The sequence shown here is derived from an EMBL/GenBank/DDBJ whole genome shotgun (WGS) entry which is preliminary data.</text>
</comment>
<evidence type="ECO:0000313" key="2">
    <source>
        <dbReference type="Proteomes" id="UP000051739"/>
    </source>
</evidence>
<protein>
    <recommendedName>
        <fullName evidence="3">Phosphatase</fullName>
    </recommendedName>
</protein>
<dbReference type="SFLD" id="SFLDS00003">
    <property type="entry name" value="Haloacid_Dehalogenase"/>
    <property type="match status" value="1"/>
</dbReference>
<dbReference type="SFLD" id="SFLDG01135">
    <property type="entry name" value="C1.5.6:_HAD__Beta-PGM__Phospha"/>
    <property type="match status" value="1"/>
</dbReference>
<dbReference type="InterPro" id="IPR023214">
    <property type="entry name" value="HAD_sf"/>
</dbReference>
<evidence type="ECO:0000313" key="1">
    <source>
        <dbReference type="EMBL" id="KRM03327.1"/>
    </source>
</evidence>